<evidence type="ECO:0000256" key="4">
    <source>
        <dbReference type="ARBA" id="ARBA00022741"/>
    </source>
</evidence>
<evidence type="ECO:0000256" key="3">
    <source>
        <dbReference type="ARBA" id="ARBA00022679"/>
    </source>
</evidence>
<dbReference type="RefSeq" id="WP_284246260.1">
    <property type="nucleotide sequence ID" value="NZ_BSST01000001.1"/>
</dbReference>
<dbReference type="InterPro" id="IPR029016">
    <property type="entry name" value="GAF-like_dom_sf"/>
</dbReference>
<dbReference type="Gene3D" id="1.10.287.130">
    <property type="match status" value="1"/>
</dbReference>
<dbReference type="Proteomes" id="UP001157186">
    <property type="component" value="Unassembled WGS sequence"/>
</dbReference>
<dbReference type="Gene3D" id="3.30.450.40">
    <property type="match status" value="1"/>
</dbReference>
<dbReference type="EC" id="2.7.13.3" evidence="2"/>
<keyword evidence="7" id="KW-0902">Two-component regulatory system</keyword>
<dbReference type="Gene3D" id="3.30.565.10">
    <property type="entry name" value="Histidine kinase-like ATPase, C-terminal domain"/>
    <property type="match status" value="1"/>
</dbReference>
<dbReference type="InterPro" id="IPR005467">
    <property type="entry name" value="His_kinase_dom"/>
</dbReference>
<dbReference type="InterPro" id="IPR036890">
    <property type="entry name" value="HATPase_C_sf"/>
</dbReference>
<accession>A0ABQ6GZU2</accession>
<dbReference type="SUPFAM" id="SSF55781">
    <property type="entry name" value="GAF domain-like"/>
    <property type="match status" value="1"/>
</dbReference>
<keyword evidence="10" id="KW-1185">Reference proteome</keyword>
<evidence type="ECO:0000313" key="10">
    <source>
        <dbReference type="Proteomes" id="UP001157186"/>
    </source>
</evidence>
<name>A0ABQ6GZU2_9GAMM</name>
<dbReference type="SUPFAM" id="SSF55874">
    <property type="entry name" value="ATPase domain of HSP90 chaperone/DNA topoisomerase II/histidine kinase"/>
    <property type="match status" value="1"/>
</dbReference>
<evidence type="ECO:0000256" key="7">
    <source>
        <dbReference type="ARBA" id="ARBA00023012"/>
    </source>
</evidence>
<keyword evidence="6" id="KW-0067">ATP-binding</keyword>
<gene>
    <name evidence="9" type="ORF">tinsulaeT_36250</name>
</gene>
<evidence type="ECO:0000256" key="2">
    <source>
        <dbReference type="ARBA" id="ARBA00012438"/>
    </source>
</evidence>
<dbReference type="PANTHER" id="PTHR42878">
    <property type="entry name" value="TWO-COMPONENT HISTIDINE KINASE"/>
    <property type="match status" value="1"/>
</dbReference>
<evidence type="ECO:0000256" key="5">
    <source>
        <dbReference type="ARBA" id="ARBA00022777"/>
    </source>
</evidence>
<evidence type="ECO:0000259" key="8">
    <source>
        <dbReference type="PROSITE" id="PS50109"/>
    </source>
</evidence>
<protein>
    <recommendedName>
        <fullName evidence="2">histidine kinase</fullName>
        <ecNumber evidence="2">2.7.13.3</ecNumber>
    </recommendedName>
</protein>
<comment type="caution">
    <text evidence="9">The sequence shown here is derived from an EMBL/GenBank/DDBJ whole genome shotgun (WGS) entry which is preliminary data.</text>
</comment>
<keyword evidence="4" id="KW-0547">Nucleotide-binding</keyword>
<dbReference type="Pfam" id="PF02518">
    <property type="entry name" value="HATPase_c"/>
    <property type="match status" value="1"/>
</dbReference>
<evidence type="ECO:0000256" key="1">
    <source>
        <dbReference type="ARBA" id="ARBA00000085"/>
    </source>
</evidence>
<dbReference type="InterPro" id="IPR050351">
    <property type="entry name" value="BphY/WalK/GraS-like"/>
</dbReference>
<comment type="catalytic activity">
    <reaction evidence="1">
        <text>ATP + protein L-histidine = ADP + protein N-phospho-L-histidine.</text>
        <dbReference type="EC" id="2.7.13.3"/>
    </reaction>
</comment>
<proteinExistence type="predicted"/>
<dbReference type="PRINTS" id="PR00344">
    <property type="entry name" value="BCTRLSENSOR"/>
</dbReference>
<dbReference type="SMART" id="SM00387">
    <property type="entry name" value="HATPase_c"/>
    <property type="match status" value="1"/>
</dbReference>
<dbReference type="InterPro" id="IPR004358">
    <property type="entry name" value="Sig_transdc_His_kin-like_C"/>
</dbReference>
<reference evidence="9 10" key="1">
    <citation type="submission" date="2023-03" db="EMBL/GenBank/DDBJ databases">
        <title>Draft genome sequence of Thalassotalea insulae KCTC 62186T.</title>
        <authorList>
            <person name="Sawabe T."/>
        </authorList>
    </citation>
    <scope>NUCLEOTIDE SEQUENCE [LARGE SCALE GENOMIC DNA]</scope>
    <source>
        <strain evidence="9 10">KCTC 62186</strain>
    </source>
</reference>
<keyword evidence="3" id="KW-0808">Transferase</keyword>
<dbReference type="PROSITE" id="PS50109">
    <property type="entry name" value="HIS_KIN"/>
    <property type="match status" value="1"/>
</dbReference>
<sequence length="406" mass="45938">MTELAPPDYSTLLVEQWSETLNLIAKILHVPTALIMKLENNQIKVFAKNMDRHNPYQINDSEIFDGSGLYCEHVVKSQKMLEVNNALTDPDWNDNPDIKLNMIYYLGLPLNYSDGTPFGTICVLDSNARTAKDEYKALLAHIKSNMEEQLHAYELQQRLFEKKNLKHIENLICAMAHELNTPTGVSITAVSVITSQLNELKKRFEQQTLSKNQFLEFVQQTEQCTALLDSNLAKTSTLIERFRDISEQLSLNRVAVNLQQFFTDMEKSYHRAYHEKVGFHITIAPDIKFVTIPMLLQSVIAQLVENAIEHAFTDDSKDNKVLISANVISDEVILTVEDNGIGFQLNDPNEVFSPGIRSDKRHSHIGLGLCIVQKTVLVQLKGTIKLKPSTNGSTFEIRLPNLTPAN</sequence>
<organism evidence="9 10">
    <name type="scientific">Thalassotalea insulae</name>
    <dbReference type="NCBI Taxonomy" id="2056778"/>
    <lineage>
        <taxon>Bacteria</taxon>
        <taxon>Pseudomonadati</taxon>
        <taxon>Pseudomonadota</taxon>
        <taxon>Gammaproteobacteria</taxon>
        <taxon>Alteromonadales</taxon>
        <taxon>Colwelliaceae</taxon>
        <taxon>Thalassotalea</taxon>
    </lineage>
</organism>
<feature type="domain" description="Histidine kinase" evidence="8">
    <location>
        <begin position="174"/>
        <end position="403"/>
    </location>
</feature>
<dbReference type="PANTHER" id="PTHR42878:SF7">
    <property type="entry name" value="SENSOR HISTIDINE KINASE GLRK"/>
    <property type="match status" value="1"/>
</dbReference>
<evidence type="ECO:0000313" key="9">
    <source>
        <dbReference type="EMBL" id="GLX80285.1"/>
    </source>
</evidence>
<keyword evidence="5" id="KW-0418">Kinase</keyword>
<dbReference type="InterPro" id="IPR003594">
    <property type="entry name" value="HATPase_dom"/>
</dbReference>
<dbReference type="EMBL" id="BSST01000001">
    <property type="protein sequence ID" value="GLX80285.1"/>
    <property type="molecule type" value="Genomic_DNA"/>
</dbReference>
<evidence type="ECO:0000256" key="6">
    <source>
        <dbReference type="ARBA" id="ARBA00022840"/>
    </source>
</evidence>